<comment type="similarity">
    <text evidence="1">Belongs to the ABC transporter superfamily.</text>
</comment>
<dbReference type="Gene3D" id="3.40.50.300">
    <property type="entry name" value="P-loop containing nucleotide triphosphate hydrolases"/>
    <property type="match status" value="1"/>
</dbReference>
<dbReference type="SMART" id="SM00382">
    <property type="entry name" value="AAA"/>
    <property type="match status" value="1"/>
</dbReference>
<dbReference type="InterPro" id="IPR003439">
    <property type="entry name" value="ABC_transporter-like_ATP-bd"/>
</dbReference>
<dbReference type="PANTHER" id="PTHR43776">
    <property type="entry name" value="TRANSPORT ATP-BINDING PROTEIN"/>
    <property type="match status" value="1"/>
</dbReference>
<dbReference type="NCBIfam" id="TIGR01727">
    <property type="entry name" value="oligo_HPY"/>
    <property type="match status" value="1"/>
</dbReference>
<dbReference type="Proteomes" id="UP000296469">
    <property type="component" value="Chromosome"/>
</dbReference>
<evidence type="ECO:0000313" key="7">
    <source>
        <dbReference type="EMBL" id="QCB92685.1"/>
    </source>
</evidence>
<dbReference type="RefSeq" id="WP_135974029.1">
    <property type="nucleotide sequence ID" value="NZ_CP039291.1"/>
</dbReference>
<evidence type="ECO:0000256" key="4">
    <source>
        <dbReference type="ARBA" id="ARBA00022840"/>
    </source>
</evidence>
<feature type="region of interest" description="Disordered" evidence="5">
    <location>
        <begin position="313"/>
        <end position="332"/>
    </location>
</feature>
<evidence type="ECO:0000256" key="1">
    <source>
        <dbReference type="ARBA" id="ARBA00005417"/>
    </source>
</evidence>
<dbReference type="PROSITE" id="PS00211">
    <property type="entry name" value="ABC_TRANSPORTER_1"/>
    <property type="match status" value="1"/>
</dbReference>
<dbReference type="EMBL" id="CP039291">
    <property type="protein sequence ID" value="QCB92685.1"/>
    <property type="molecule type" value="Genomic_DNA"/>
</dbReference>
<evidence type="ECO:0000259" key="6">
    <source>
        <dbReference type="PROSITE" id="PS50893"/>
    </source>
</evidence>
<dbReference type="Pfam" id="PF08352">
    <property type="entry name" value="oligo_HPY"/>
    <property type="match status" value="1"/>
</dbReference>
<dbReference type="KEGG" id="celz:E5225_03075"/>
<evidence type="ECO:0000256" key="5">
    <source>
        <dbReference type="SAM" id="MobiDB-lite"/>
    </source>
</evidence>
<keyword evidence="8" id="KW-1185">Reference proteome</keyword>
<dbReference type="GO" id="GO:0015833">
    <property type="term" value="P:peptide transport"/>
    <property type="evidence" value="ECO:0007669"/>
    <property type="project" value="InterPro"/>
</dbReference>
<feature type="domain" description="ABC transporter" evidence="6">
    <location>
        <begin position="6"/>
        <end position="246"/>
    </location>
</feature>
<sequence length="332" mass="35274">MSLLEVRDVEVRFRSRSRGAVRAVDGVSLTVERGQVVGLVGESGCGKSSLARAVVGLEHVSAGQVLLDGAPVAPLGWRRRTAHDVRLQMVFQNPYGSLNPRRTIGSQLRDGLRTPAGAADPAGEVRRLLDLVGLDAEAAERYPHQFSGGQRQRVVIARALAADPDVLVADEPVTALDASSQAQVVNLLVRLVDELGLGMLFISHDLALVREIADVTAVMYLGRIVEAGPTAQVWSSPQHPYTRALIDALPRISAAPTLPVSLLGEVPDAARIPVGCRFRPRCPHAMDVCRTDPPVVQLGAQWSACWLPAHGATPTTTQDTAGVSAGTTEGRA</sequence>
<dbReference type="GO" id="GO:0016887">
    <property type="term" value="F:ATP hydrolysis activity"/>
    <property type="evidence" value="ECO:0007669"/>
    <property type="project" value="InterPro"/>
</dbReference>
<evidence type="ECO:0000256" key="2">
    <source>
        <dbReference type="ARBA" id="ARBA00022448"/>
    </source>
</evidence>
<dbReference type="AlphaFoldDB" id="A0A4V1CME7"/>
<evidence type="ECO:0000313" key="8">
    <source>
        <dbReference type="Proteomes" id="UP000296469"/>
    </source>
</evidence>
<reference evidence="7 8" key="1">
    <citation type="submission" date="2019-04" db="EMBL/GenBank/DDBJ databases">
        <title>Isolation and identification of Cellulomonas shaoxiangyii sp. Nov. isolated from feces of the Tibetan antelopes (Pantholops hodgsonii) in the Qinghai-Tibet plateau of China.</title>
        <authorList>
            <person name="Tian Z."/>
        </authorList>
    </citation>
    <scope>NUCLEOTIDE SEQUENCE [LARGE SCALE GENOMIC DNA]</scope>
    <source>
        <strain evidence="7 8">Z28</strain>
    </source>
</reference>
<evidence type="ECO:0000256" key="3">
    <source>
        <dbReference type="ARBA" id="ARBA00022741"/>
    </source>
</evidence>
<dbReference type="PANTHER" id="PTHR43776:SF7">
    <property type="entry name" value="D,D-DIPEPTIDE TRANSPORT ATP-BINDING PROTEIN DDPF-RELATED"/>
    <property type="match status" value="1"/>
</dbReference>
<gene>
    <name evidence="7" type="ORF">E5225_03075</name>
</gene>
<dbReference type="CDD" id="cd03257">
    <property type="entry name" value="ABC_NikE_OppD_transporters"/>
    <property type="match status" value="1"/>
</dbReference>
<dbReference type="FunFam" id="3.40.50.300:FF:000016">
    <property type="entry name" value="Oligopeptide ABC transporter ATP-binding component"/>
    <property type="match status" value="1"/>
</dbReference>
<proteinExistence type="inferred from homology"/>
<name>A0A4V1CME7_9CELL</name>
<dbReference type="InterPro" id="IPR027417">
    <property type="entry name" value="P-loop_NTPase"/>
</dbReference>
<dbReference type="GO" id="GO:0005524">
    <property type="term" value="F:ATP binding"/>
    <property type="evidence" value="ECO:0007669"/>
    <property type="project" value="UniProtKB-KW"/>
</dbReference>
<organism evidence="7 8">
    <name type="scientific">Cellulomonas shaoxiangyii</name>
    <dbReference type="NCBI Taxonomy" id="2566013"/>
    <lineage>
        <taxon>Bacteria</taxon>
        <taxon>Bacillati</taxon>
        <taxon>Actinomycetota</taxon>
        <taxon>Actinomycetes</taxon>
        <taxon>Micrococcales</taxon>
        <taxon>Cellulomonadaceae</taxon>
        <taxon>Cellulomonas</taxon>
    </lineage>
</organism>
<dbReference type="InterPro" id="IPR013563">
    <property type="entry name" value="Oligopep_ABC_C"/>
</dbReference>
<dbReference type="SUPFAM" id="SSF52540">
    <property type="entry name" value="P-loop containing nucleoside triphosphate hydrolases"/>
    <property type="match status" value="1"/>
</dbReference>
<keyword evidence="2" id="KW-0813">Transport</keyword>
<dbReference type="GO" id="GO:0055085">
    <property type="term" value="P:transmembrane transport"/>
    <property type="evidence" value="ECO:0007669"/>
    <property type="project" value="UniProtKB-ARBA"/>
</dbReference>
<protein>
    <submittedName>
        <fullName evidence="7">ABC transporter ATP-binding protein</fullName>
    </submittedName>
</protein>
<keyword evidence="3" id="KW-0547">Nucleotide-binding</keyword>
<dbReference type="PROSITE" id="PS50893">
    <property type="entry name" value="ABC_TRANSPORTER_2"/>
    <property type="match status" value="1"/>
</dbReference>
<dbReference type="InterPro" id="IPR050319">
    <property type="entry name" value="ABC_transp_ATP-bind"/>
</dbReference>
<dbReference type="InterPro" id="IPR003593">
    <property type="entry name" value="AAA+_ATPase"/>
</dbReference>
<dbReference type="InterPro" id="IPR017871">
    <property type="entry name" value="ABC_transporter-like_CS"/>
</dbReference>
<accession>A0A4V1CME7</accession>
<dbReference type="OrthoDB" id="3677453at2"/>
<keyword evidence="4 7" id="KW-0067">ATP-binding</keyword>
<dbReference type="Pfam" id="PF00005">
    <property type="entry name" value="ABC_tran"/>
    <property type="match status" value="1"/>
</dbReference>